<dbReference type="Gene3D" id="1.20.1560.10">
    <property type="entry name" value="ABC transporter type 1, transmembrane domain"/>
    <property type="match status" value="1"/>
</dbReference>
<dbReference type="Gene3D" id="3.40.50.300">
    <property type="entry name" value="P-loop containing nucleotide triphosphate hydrolases"/>
    <property type="match status" value="1"/>
</dbReference>
<reference evidence="10 11" key="1">
    <citation type="submission" date="2020-12" db="EMBL/GenBank/DDBJ databases">
        <authorList>
            <person name="Ruan W."/>
            <person name="Khan S.A."/>
            <person name="Jeon C.O."/>
        </authorList>
    </citation>
    <scope>NUCLEOTIDE SEQUENCE [LARGE SCALE GENOMIC DNA]</scope>
    <source>
        <strain evidence="10 11">MA-13</strain>
    </source>
</reference>
<keyword evidence="4 10" id="KW-0067">ATP-binding</keyword>
<evidence type="ECO:0000256" key="6">
    <source>
        <dbReference type="ARBA" id="ARBA00023136"/>
    </source>
</evidence>
<dbReference type="PROSITE" id="PS50929">
    <property type="entry name" value="ABC_TM1F"/>
    <property type="match status" value="1"/>
</dbReference>
<reference evidence="10 11" key="2">
    <citation type="submission" date="2021-08" db="EMBL/GenBank/DDBJ databases">
        <title>Rheinheimera aquimaris sp. nov., isolated from seawater of the East Sea in Korea.</title>
        <authorList>
            <person name="Kim K.H."/>
            <person name="Wenting R."/>
            <person name="Kim K.R."/>
            <person name="Jeon C.O."/>
        </authorList>
    </citation>
    <scope>NUCLEOTIDE SEQUENCE [LARGE SCALE GENOMIC DNA]</scope>
    <source>
        <strain evidence="10 11">MA-13</strain>
    </source>
</reference>
<dbReference type="Pfam" id="PF00005">
    <property type="entry name" value="ABC_tran"/>
    <property type="match status" value="1"/>
</dbReference>
<evidence type="ECO:0000259" key="8">
    <source>
        <dbReference type="PROSITE" id="PS50893"/>
    </source>
</evidence>
<name>A0ABS7X6V8_9GAMM</name>
<feature type="transmembrane region" description="Helical" evidence="7">
    <location>
        <begin position="242"/>
        <end position="263"/>
    </location>
</feature>
<feature type="transmembrane region" description="Helical" evidence="7">
    <location>
        <begin position="44"/>
        <end position="63"/>
    </location>
</feature>
<dbReference type="Proteomes" id="UP000663814">
    <property type="component" value="Unassembled WGS sequence"/>
</dbReference>
<dbReference type="SUPFAM" id="SSF52540">
    <property type="entry name" value="P-loop containing nucleoside triphosphate hydrolases"/>
    <property type="match status" value="1"/>
</dbReference>
<accession>A0ABS7X6V8</accession>
<comment type="caution">
    <text evidence="10">The sequence shown here is derived from an EMBL/GenBank/DDBJ whole genome shotgun (WGS) entry which is preliminary data.</text>
</comment>
<dbReference type="EMBL" id="JAERPS020000002">
    <property type="protein sequence ID" value="MBZ9611290.1"/>
    <property type="molecule type" value="Genomic_DNA"/>
</dbReference>
<evidence type="ECO:0000256" key="5">
    <source>
        <dbReference type="ARBA" id="ARBA00022989"/>
    </source>
</evidence>
<dbReference type="InterPro" id="IPR039421">
    <property type="entry name" value="Type_1_exporter"/>
</dbReference>
<evidence type="ECO:0000256" key="7">
    <source>
        <dbReference type="SAM" id="Phobius"/>
    </source>
</evidence>
<dbReference type="InterPro" id="IPR011527">
    <property type="entry name" value="ABC1_TM_dom"/>
</dbReference>
<evidence type="ECO:0000313" key="11">
    <source>
        <dbReference type="Proteomes" id="UP000663814"/>
    </source>
</evidence>
<keyword evidence="3" id="KW-0547">Nucleotide-binding</keyword>
<dbReference type="PANTHER" id="PTHR43394">
    <property type="entry name" value="ATP-DEPENDENT PERMEASE MDL1, MITOCHONDRIAL"/>
    <property type="match status" value="1"/>
</dbReference>
<keyword evidence="2 7" id="KW-0812">Transmembrane</keyword>
<evidence type="ECO:0000256" key="4">
    <source>
        <dbReference type="ARBA" id="ARBA00022840"/>
    </source>
</evidence>
<organism evidence="10 11">
    <name type="scientific">Rheinheimera maricola</name>
    <dbReference type="NCBI Taxonomy" id="2793282"/>
    <lineage>
        <taxon>Bacteria</taxon>
        <taxon>Pseudomonadati</taxon>
        <taxon>Pseudomonadota</taxon>
        <taxon>Gammaproteobacteria</taxon>
        <taxon>Chromatiales</taxon>
        <taxon>Chromatiaceae</taxon>
        <taxon>Rheinheimera</taxon>
    </lineage>
</organism>
<evidence type="ECO:0000313" key="10">
    <source>
        <dbReference type="EMBL" id="MBZ9611290.1"/>
    </source>
</evidence>
<evidence type="ECO:0000256" key="1">
    <source>
        <dbReference type="ARBA" id="ARBA00004651"/>
    </source>
</evidence>
<dbReference type="InterPro" id="IPR027417">
    <property type="entry name" value="P-loop_NTPase"/>
</dbReference>
<proteinExistence type="predicted"/>
<feature type="domain" description="ABC transmembrane type-1" evidence="9">
    <location>
        <begin position="22"/>
        <end position="305"/>
    </location>
</feature>
<sequence length="540" mass="59065">MNAPEPIRLRSLLASRRGAWSLSLLLGFITLLAVVSLLALSGWFISAAALAGLVSVGIGFDYFRPAAIIRLCAITRTAGRYAERLSSHYAALGLLKDLRVTRFNVMAQSKSPTRHSADSLQRLVSDIDLLDQFPLKVVAPWLWALLLTTLVMMFWAWLAQPLLLATLPLLLAALVVPPTTLHQALALAKQQADTAALRRQAALEPLSMLTNLRLWQRWQSAVQPFHRADQQLLALQQRQQQLISRSVLAQHCLLALALLALLWQGSSLLASGQLSVALLLAALLALWALYEVLTPLCHSFVALGLSMAARDRLNQLGDITVADNDKPQPTGPYRLTVEQLSARHPAALSGPDNISFALQSGQTLVINGTSGAGKSSLLQALAGDLPYQGQVTLNNKPLQHWQLSHCLGYLPQQPDIFDLTLAQNLRLGAPEASEQELWQVLEDVALKTWALSQPQQLDTLMGEFGTAVSGGQGRRIALARLLLTKRPILLLDEPFAGLDSITTQRVAKALQQRQQSGLLIIVSHQQFPLEHTIELRLPAE</sequence>
<comment type="subcellular location">
    <subcellularLocation>
        <location evidence="1">Cell membrane</location>
        <topology evidence="1">Multi-pass membrane protein</topology>
    </subcellularLocation>
</comment>
<dbReference type="InterPro" id="IPR036640">
    <property type="entry name" value="ABC1_TM_sf"/>
</dbReference>
<feature type="domain" description="ABC transporter" evidence="8">
    <location>
        <begin position="335"/>
        <end position="539"/>
    </location>
</feature>
<keyword evidence="11" id="KW-1185">Reference proteome</keyword>
<keyword evidence="5 7" id="KW-1133">Transmembrane helix</keyword>
<evidence type="ECO:0000259" key="9">
    <source>
        <dbReference type="PROSITE" id="PS50929"/>
    </source>
</evidence>
<feature type="transmembrane region" description="Helical" evidence="7">
    <location>
        <begin position="137"/>
        <end position="156"/>
    </location>
</feature>
<gene>
    <name evidence="10" type="ORF">I4W93_006735</name>
</gene>
<dbReference type="InterPro" id="IPR003439">
    <property type="entry name" value="ABC_transporter-like_ATP-bd"/>
</dbReference>
<dbReference type="SUPFAM" id="SSF90123">
    <property type="entry name" value="ABC transporter transmembrane region"/>
    <property type="match status" value="1"/>
</dbReference>
<dbReference type="RefSeq" id="WP_205309469.1">
    <property type="nucleotide sequence ID" value="NZ_JAERPS020000002.1"/>
</dbReference>
<dbReference type="PROSITE" id="PS50893">
    <property type="entry name" value="ABC_TRANSPORTER_2"/>
    <property type="match status" value="1"/>
</dbReference>
<evidence type="ECO:0000256" key="2">
    <source>
        <dbReference type="ARBA" id="ARBA00022692"/>
    </source>
</evidence>
<evidence type="ECO:0000256" key="3">
    <source>
        <dbReference type="ARBA" id="ARBA00022741"/>
    </source>
</evidence>
<dbReference type="GO" id="GO:0005524">
    <property type="term" value="F:ATP binding"/>
    <property type="evidence" value="ECO:0007669"/>
    <property type="project" value="UniProtKB-KW"/>
</dbReference>
<feature type="transmembrane region" description="Helical" evidence="7">
    <location>
        <begin position="162"/>
        <end position="181"/>
    </location>
</feature>
<keyword evidence="6 7" id="KW-0472">Membrane</keyword>
<dbReference type="PANTHER" id="PTHR43394:SF1">
    <property type="entry name" value="ATP-BINDING CASSETTE SUB-FAMILY B MEMBER 10, MITOCHONDRIAL"/>
    <property type="match status" value="1"/>
</dbReference>
<dbReference type="SMART" id="SM00382">
    <property type="entry name" value="AAA"/>
    <property type="match status" value="1"/>
</dbReference>
<dbReference type="InterPro" id="IPR003593">
    <property type="entry name" value="AAA+_ATPase"/>
</dbReference>
<feature type="transmembrane region" description="Helical" evidence="7">
    <location>
        <begin position="20"/>
        <end position="38"/>
    </location>
</feature>
<protein>
    <submittedName>
        <fullName evidence="10">ATP-binding cassette domain-containing protein</fullName>
    </submittedName>
</protein>